<dbReference type="Proteomes" id="UP001284547">
    <property type="component" value="Unassembled WGS sequence"/>
</dbReference>
<proteinExistence type="predicted"/>
<accession>A0AAW8XVC5</accession>
<sequence length="232" mass="25810">MFEFEPFRLVMSLKTPVVLTDYPPTLDALVFEALSQRSPLASREELLQEMSNYLLYNDQLGVFHASAMRFGVTMAVGLTVGSYVRADRHTPEKLSPAMFAPNGKGRYVKIKLKGGPTKRRLREMPAYQAPFAVFDGLGNPYLIKGLLDFFVLGLGYDAQNCQMGAFDNLIITPMQEDASLILLDKANRPLPVSSGIDGVPGLSPLLPPYYSKEKMPIVAPQRVRSEMLHQLI</sequence>
<dbReference type="RefSeq" id="WP_270803064.1">
    <property type="nucleotide sequence ID" value="NZ_JAWHZD010000024.1"/>
</dbReference>
<gene>
    <name evidence="1" type="ORF">RZP41_24675</name>
</gene>
<protein>
    <submittedName>
        <fullName evidence="1">Uncharacterized protein</fullName>
    </submittedName>
</protein>
<reference evidence="1" key="1">
    <citation type="submission" date="2023-10" db="EMBL/GenBank/DDBJ databases">
        <title>Surveillance and assessment of the effects of hospital wastewater treatment on clearance of pathogenic bacterial and antimicrobial resistance genes.</title>
        <authorList>
            <person name="Wu Y."/>
        </authorList>
    </citation>
    <scope>NUCLEOTIDE SEQUENCE</scope>
    <source>
        <strain evidence="1">23-M-SRM-33-1</strain>
    </source>
</reference>
<evidence type="ECO:0000313" key="1">
    <source>
        <dbReference type="EMBL" id="MDV0844412.1"/>
    </source>
</evidence>
<dbReference type="EMBL" id="JAWHZD010000024">
    <property type="protein sequence ID" value="MDV0844412.1"/>
    <property type="molecule type" value="Genomic_DNA"/>
</dbReference>
<name>A0AAW8XVC5_9ENTR</name>
<evidence type="ECO:0000313" key="2">
    <source>
        <dbReference type="Proteomes" id="UP001284547"/>
    </source>
</evidence>
<comment type="caution">
    <text evidence="1">The sequence shown here is derived from an EMBL/GenBank/DDBJ whole genome shotgun (WGS) entry which is preliminary data.</text>
</comment>
<dbReference type="AlphaFoldDB" id="A0AAW8XVC5"/>
<organism evidence="1 2">
    <name type="scientific">Klebsiella quasipneumoniae subsp. quasipneumoniae</name>
    <dbReference type="NCBI Taxonomy" id="1667327"/>
    <lineage>
        <taxon>Bacteria</taxon>
        <taxon>Pseudomonadati</taxon>
        <taxon>Pseudomonadota</taxon>
        <taxon>Gammaproteobacteria</taxon>
        <taxon>Enterobacterales</taxon>
        <taxon>Enterobacteriaceae</taxon>
        <taxon>Klebsiella/Raoultella group</taxon>
        <taxon>Klebsiella</taxon>
        <taxon>Klebsiella pneumoniae complex</taxon>
    </lineage>
</organism>